<dbReference type="AlphaFoldDB" id="A0A8H7STQ9"/>
<dbReference type="Proteomes" id="UP000613177">
    <property type="component" value="Unassembled WGS sequence"/>
</dbReference>
<comment type="caution">
    <text evidence="1">The sequence shown here is derived from an EMBL/GenBank/DDBJ whole genome shotgun (WGS) entry which is preliminary data.</text>
</comment>
<dbReference type="EMBL" id="JAEPRE010000021">
    <property type="protein sequence ID" value="KAG2236140.1"/>
    <property type="molecule type" value="Genomic_DNA"/>
</dbReference>
<accession>A0A8H7STQ9</accession>
<reference evidence="1" key="1">
    <citation type="submission" date="2021-01" db="EMBL/GenBank/DDBJ databases">
        <title>Metabolic potential, ecology and presence of endohyphal bacteria is reflected in genomic diversity of Mucoromycotina.</title>
        <authorList>
            <person name="Muszewska A."/>
            <person name="Okrasinska A."/>
            <person name="Steczkiewicz K."/>
            <person name="Drgas O."/>
            <person name="Orlowska M."/>
            <person name="Perlinska-Lenart U."/>
            <person name="Aleksandrzak-Piekarczyk T."/>
            <person name="Szatraj K."/>
            <person name="Zielenkiewicz U."/>
            <person name="Pilsyk S."/>
            <person name="Malc E."/>
            <person name="Mieczkowski P."/>
            <person name="Kruszewska J.S."/>
            <person name="Biernat P."/>
            <person name="Pawlowska J."/>
        </authorList>
    </citation>
    <scope>NUCLEOTIDE SEQUENCE</scope>
    <source>
        <strain evidence="1">WA0000018081</strain>
    </source>
</reference>
<name>A0A8H7STQ9_9FUNG</name>
<evidence type="ECO:0000313" key="2">
    <source>
        <dbReference type="Proteomes" id="UP000613177"/>
    </source>
</evidence>
<protein>
    <submittedName>
        <fullName evidence="1">Uncharacterized protein</fullName>
    </submittedName>
</protein>
<keyword evidence="2" id="KW-1185">Reference proteome</keyword>
<evidence type="ECO:0000313" key="1">
    <source>
        <dbReference type="EMBL" id="KAG2236140.1"/>
    </source>
</evidence>
<gene>
    <name evidence="1" type="ORF">INT48_003759</name>
</gene>
<organism evidence="1 2">
    <name type="scientific">Thamnidium elegans</name>
    <dbReference type="NCBI Taxonomy" id="101142"/>
    <lineage>
        <taxon>Eukaryota</taxon>
        <taxon>Fungi</taxon>
        <taxon>Fungi incertae sedis</taxon>
        <taxon>Mucoromycota</taxon>
        <taxon>Mucoromycotina</taxon>
        <taxon>Mucoromycetes</taxon>
        <taxon>Mucorales</taxon>
        <taxon>Mucorineae</taxon>
        <taxon>Mucoraceae</taxon>
        <taxon>Thamnidium</taxon>
    </lineage>
</organism>
<proteinExistence type="predicted"/>
<sequence>MLLSYRQSKMLKVLPSRYMKIIRGIQDLISKEIDSPRSSPVEPTTKFMNTAKNVIFPTGTVIEESKVDYDLLMGNTEQLREE</sequence>